<dbReference type="GO" id="GO:0015189">
    <property type="term" value="F:L-lysine transmembrane transporter activity"/>
    <property type="evidence" value="ECO:0007669"/>
    <property type="project" value="TreeGrafter"/>
</dbReference>
<evidence type="ECO:0000256" key="4">
    <source>
        <dbReference type="ARBA" id="ARBA00022989"/>
    </source>
</evidence>
<comment type="caution">
    <text evidence="7">The sequence shown here is derived from an EMBL/GenBank/DDBJ whole genome shotgun (WGS) entry which is preliminary data.</text>
</comment>
<protein>
    <submittedName>
        <fullName evidence="7">Uncharacterized protein</fullName>
    </submittedName>
</protein>
<keyword evidence="2" id="KW-0813">Transport</keyword>
<evidence type="ECO:0000256" key="2">
    <source>
        <dbReference type="ARBA" id="ARBA00022448"/>
    </source>
</evidence>
<evidence type="ECO:0000313" key="7">
    <source>
        <dbReference type="EMBL" id="KAE8696583.1"/>
    </source>
</evidence>
<dbReference type="GO" id="GO:0005313">
    <property type="term" value="F:L-glutamate transmembrane transporter activity"/>
    <property type="evidence" value="ECO:0007669"/>
    <property type="project" value="TreeGrafter"/>
</dbReference>
<reference evidence="7" key="1">
    <citation type="submission" date="2019-09" db="EMBL/GenBank/DDBJ databases">
        <title>Draft genome information of white flower Hibiscus syriacus.</title>
        <authorList>
            <person name="Kim Y.-M."/>
        </authorList>
    </citation>
    <scope>NUCLEOTIDE SEQUENCE [LARGE SCALE GENOMIC DNA]</scope>
    <source>
        <strain evidence="7">YM2019G1</strain>
    </source>
</reference>
<organism evidence="7 8">
    <name type="scientific">Hibiscus syriacus</name>
    <name type="common">Rose of Sharon</name>
    <dbReference type="NCBI Taxonomy" id="106335"/>
    <lineage>
        <taxon>Eukaryota</taxon>
        <taxon>Viridiplantae</taxon>
        <taxon>Streptophyta</taxon>
        <taxon>Embryophyta</taxon>
        <taxon>Tracheophyta</taxon>
        <taxon>Spermatophyta</taxon>
        <taxon>Magnoliopsida</taxon>
        <taxon>eudicotyledons</taxon>
        <taxon>Gunneridae</taxon>
        <taxon>Pentapetalae</taxon>
        <taxon>rosids</taxon>
        <taxon>malvids</taxon>
        <taxon>Malvales</taxon>
        <taxon>Malvaceae</taxon>
        <taxon>Malvoideae</taxon>
        <taxon>Hibiscus</taxon>
    </lineage>
</organism>
<dbReference type="EMBL" id="VEPZ02001064">
    <property type="protein sequence ID" value="KAE8696583.1"/>
    <property type="molecule type" value="Genomic_DNA"/>
</dbReference>
<evidence type="ECO:0000256" key="3">
    <source>
        <dbReference type="ARBA" id="ARBA00022692"/>
    </source>
</evidence>
<dbReference type="AlphaFoldDB" id="A0A6A2ZXX6"/>
<dbReference type="Proteomes" id="UP000436088">
    <property type="component" value="Unassembled WGS sequence"/>
</dbReference>
<feature type="transmembrane region" description="Helical" evidence="6">
    <location>
        <begin position="47"/>
        <end position="68"/>
    </location>
</feature>
<evidence type="ECO:0000256" key="6">
    <source>
        <dbReference type="SAM" id="Phobius"/>
    </source>
</evidence>
<evidence type="ECO:0000313" key="8">
    <source>
        <dbReference type="Proteomes" id="UP000436088"/>
    </source>
</evidence>
<name>A0A6A2ZXX6_HIBSY</name>
<gene>
    <name evidence="7" type="ORF">F3Y22_tig00110655pilonHSYRG00010</name>
</gene>
<keyword evidence="4 6" id="KW-1133">Transmembrane helix</keyword>
<accession>A0A6A2ZXX6</accession>
<evidence type="ECO:0000256" key="5">
    <source>
        <dbReference type="ARBA" id="ARBA00023136"/>
    </source>
</evidence>
<evidence type="ECO:0000256" key="1">
    <source>
        <dbReference type="ARBA" id="ARBA00004141"/>
    </source>
</evidence>
<keyword evidence="8" id="KW-1185">Reference proteome</keyword>
<dbReference type="GO" id="GO:0015185">
    <property type="term" value="F:gamma-aminobutyric acid transmembrane transporter activity"/>
    <property type="evidence" value="ECO:0007669"/>
    <property type="project" value="TreeGrafter"/>
</dbReference>
<sequence>METGTGASGDSSPNLPLLVHDGEPNVSDDARLNQLGYKQELSRRLSAIANFSVTFSIISVLTGLSTMYGTGLAFAF</sequence>
<proteinExistence type="predicted"/>
<dbReference type="GO" id="GO:0016020">
    <property type="term" value="C:membrane"/>
    <property type="evidence" value="ECO:0007669"/>
    <property type="project" value="UniProtKB-SubCell"/>
</dbReference>
<dbReference type="GO" id="GO:0015180">
    <property type="term" value="F:L-alanine transmembrane transporter activity"/>
    <property type="evidence" value="ECO:0007669"/>
    <property type="project" value="TreeGrafter"/>
</dbReference>
<comment type="subcellular location">
    <subcellularLocation>
        <location evidence="1">Membrane</location>
        <topology evidence="1">Multi-pass membrane protein</topology>
    </subcellularLocation>
</comment>
<keyword evidence="5 6" id="KW-0472">Membrane</keyword>
<dbReference type="PANTHER" id="PTHR45649:SF30">
    <property type="entry name" value="AMINO-ACID PERMEASE BAT1"/>
    <property type="match status" value="1"/>
</dbReference>
<keyword evidence="3 6" id="KW-0812">Transmembrane</keyword>
<dbReference type="PANTHER" id="PTHR45649">
    <property type="entry name" value="AMINO-ACID PERMEASE BAT1"/>
    <property type="match status" value="1"/>
</dbReference>